<dbReference type="OrthoDB" id="26722at2759"/>
<dbReference type="PANTHER" id="PTHR44329:SF214">
    <property type="entry name" value="PROTEIN KINASE DOMAIN-CONTAINING PROTEIN"/>
    <property type="match status" value="1"/>
</dbReference>
<dbReference type="EMBL" id="CAADRA010005129">
    <property type="protein sequence ID" value="VFT85481.1"/>
    <property type="molecule type" value="Genomic_DNA"/>
</dbReference>
<dbReference type="InterPro" id="IPR008271">
    <property type="entry name" value="Ser/Thr_kinase_AS"/>
</dbReference>
<evidence type="ECO:0000259" key="1">
    <source>
        <dbReference type="PROSITE" id="PS50011"/>
    </source>
</evidence>
<dbReference type="AlphaFoldDB" id="A0A485KKN1"/>
<dbReference type="InterPro" id="IPR000719">
    <property type="entry name" value="Prot_kinase_dom"/>
</dbReference>
<evidence type="ECO:0000313" key="4">
    <source>
        <dbReference type="Proteomes" id="UP000332933"/>
    </source>
</evidence>
<dbReference type="SMART" id="SM00220">
    <property type="entry name" value="S_TKc"/>
    <property type="match status" value="1"/>
</dbReference>
<accession>A0A485KKN1</accession>
<dbReference type="PROSITE" id="PS50011">
    <property type="entry name" value="PROTEIN_KINASE_DOM"/>
    <property type="match status" value="1"/>
</dbReference>
<dbReference type="Gene3D" id="3.30.200.20">
    <property type="entry name" value="Phosphorylase Kinase, domain 1"/>
    <property type="match status" value="1"/>
</dbReference>
<dbReference type="InterPro" id="IPR011009">
    <property type="entry name" value="Kinase-like_dom_sf"/>
</dbReference>
<dbReference type="Pfam" id="PF00069">
    <property type="entry name" value="Pkinase"/>
    <property type="match status" value="1"/>
</dbReference>
<proteinExistence type="predicted"/>
<dbReference type="InterPro" id="IPR051681">
    <property type="entry name" value="Ser/Thr_Kinases-Pseudokinases"/>
</dbReference>
<evidence type="ECO:0000313" key="2">
    <source>
        <dbReference type="EMBL" id="KAF0700877.1"/>
    </source>
</evidence>
<reference evidence="3 4" key="1">
    <citation type="submission" date="2019-03" db="EMBL/GenBank/DDBJ databases">
        <authorList>
            <person name="Gaulin E."/>
            <person name="Dumas B."/>
        </authorList>
    </citation>
    <scope>NUCLEOTIDE SEQUENCE [LARGE SCALE GENOMIC DNA]</scope>
    <source>
        <strain evidence="3">CBS 568.67</strain>
    </source>
</reference>
<dbReference type="GO" id="GO:0004674">
    <property type="term" value="F:protein serine/threonine kinase activity"/>
    <property type="evidence" value="ECO:0007669"/>
    <property type="project" value="TreeGrafter"/>
</dbReference>
<protein>
    <submittedName>
        <fullName evidence="3">Aste57867_8595 protein</fullName>
    </submittedName>
</protein>
<dbReference type="Proteomes" id="UP000332933">
    <property type="component" value="Unassembled WGS sequence"/>
</dbReference>
<gene>
    <name evidence="3" type="primary">Aste57867_8595</name>
    <name evidence="2" type="ORF">As57867_008563</name>
    <name evidence="3" type="ORF">ASTE57867_8595</name>
</gene>
<dbReference type="Gene3D" id="1.10.510.10">
    <property type="entry name" value="Transferase(Phosphotransferase) domain 1"/>
    <property type="match status" value="1"/>
</dbReference>
<dbReference type="PROSITE" id="PS00108">
    <property type="entry name" value="PROTEIN_KINASE_ST"/>
    <property type="match status" value="1"/>
</dbReference>
<organism evidence="3 4">
    <name type="scientific">Aphanomyces stellatus</name>
    <dbReference type="NCBI Taxonomy" id="120398"/>
    <lineage>
        <taxon>Eukaryota</taxon>
        <taxon>Sar</taxon>
        <taxon>Stramenopiles</taxon>
        <taxon>Oomycota</taxon>
        <taxon>Saprolegniomycetes</taxon>
        <taxon>Saprolegniales</taxon>
        <taxon>Verrucalvaceae</taxon>
        <taxon>Aphanomyces</taxon>
    </lineage>
</organism>
<evidence type="ECO:0000313" key="3">
    <source>
        <dbReference type="EMBL" id="VFT85481.1"/>
    </source>
</evidence>
<sequence>MASIPLSNQISYGASGAIFLGTFLKQQVIVKTFHTKAPAPSQVQALIDEIQFMGQLRSPFIVKLEGAAWTHPTNLQAVMEYMDMGDLRALCSKHCRGFVLLHSQNLIHRDLKSRNFLLDSVKGTKLADFGSSKEVVYGDTMTAAVGTFRWMAPEMLLFQGYSNVVDIFSFGVVLSELDTHALPYSDVGDIDGRELSDEVMARRVIHEGLRPSFRHECPDWFKTLALQCMAQDPDDRPSATKIQAHFNGPGRTLVRIVKRKSLCCVNLSTTKLILVTRNLFCPRHPCRDLTGERKLGCTD</sequence>
<dbReference type="PANTHER" id="PTHR44329">
    <property type="entry name" value="SERINE/THREONINE-PROTEIN KINASE TNNI3K-RELATED"/>
    <property type="match status" value="1"/>
</dbReference>
<dbReference type="SUPFAM" id="SSF56112">
    <property type="entry name" value="Protein kinase-like (PK-like)"/>
    <property type="match status" value="1"/>
</dbReference>
<reference evidence="2" key="2">
    <citation type="submission" date="2019-06" db="EMBL/GenBank/DDBJ databases">
        <title>Genomics analysis of Aphanomyces spp. identifies a new class of oomycete effector associated with host adaptation.</title>
        <authorList>
            <person name="Gaulin E."/>
        </authorList>
    </citation>
    <scope>NUCLEOTIDE SEQUENCE</scope>
    <source>
        <strain evidence="2">CBS 578.67</strain>
    </source>
</reference>
<dbReference type="GO" id="GO:0005524">
    <property type="term" value="F:ATP binding"/>
    <property type="evidence" value="ECO:0007669"/>
    <property type="project" value="InterPro"/>
</dbReference>
<feature type="domain" description="Protein kinase" evidence="1">
    <location>
        <begin position="4"/>
        <end position="246"/>
    </location>
</feature>
<dbReference type="EMBL" id="VJMH01005108">
    <property type="protein sequence ID" value="KAF0700877.1"/>
    <property type="molecule type" value="Genomic_DNA"/>
</dbReference>
<keyword evidence="4" id="KW-1185">Reference proteome</keyword>
<name>A0A485KKN1_9STRA</name>